<dbReference type="InterPro" id="IPR040015">
    <property type="entry name" value="UBL3-like"/>
</dbReference>
<dbReference type="Gene3D" id="3.10.20.90">
    <property type="entry name" value="Phosphatidylinositol 3-kinase Catalytic Subunit, Chain A, domain 1"/>
    <property type="match status" value="1"/>
</dbReference>
<dbReference type="Proteomes" id="UP001432216">
    <property type="component" value="Chromosome 9"/>
</dbReference>
<name>A0ABZ2B1J1_9TREE</name>
<dbReference type="InterPro" id="IPR039540">
    <property type="entry name" value="UBL3-like_ubiquitin_dom"/>
</dbReference>
<dbReference type="PANTHER" id="PTHR13169">
    <property type="entry name" value="UBIQUITIN-LIKE PROTEIN 3 HCG-1 PROTEIN"/>
    <property type="match status" value="1"/>
</dbReference>
<protein>
    <recommendedName>
        <fullName evidence="2">Ubiquitin-like domain-containing protein</fullName>
    </recommendedName>
</protein>
<dbReference type="PROSITE" id="PS50053">
    <property type="entry name" value="UBIQUITIN_2"/>
    <property type="match status" value="1"/>
</dbReference>
<accession>A0ABZ2B1J1</accession>
<evidence type="ECO:0000313" key="4">
    <source>
        <dbReference type="Proteomes" id="UP001432216"/>
    </source>
</evidence>
<dbReference type="InterPro" id="IPR000626">
    <property type="entry name" value="Ubiquitin-like_dom"/>
</dbReference>
<evidence type="ECO:0000313" key="3">
    <source>
        <dbReference type="EMBL" id="WVO23969.1"/>
    </source>
</evidence>
<proteinExistence type="predicted"/>
<sequence>MLRLSSFLFLYSSFFLPSNFCHPPSPATHYSPAHVIRLNAIATGAFSDTTERLPLASRHRSSLCKSSLLTKSPFPSSLSNLPILGHPSSTHPSVSSDPPKLEISHDSITFPKVHVKALIISGQSHVFSFSPETTVGRVKELIWSSWPKEWTDPAQPPSPKYLRLLYSGRILQDDSTLSSNHLPLTTSSDMPTVIHISVRSFSIKDDEAKKPSALARSLSRRSHPAAEEEVSGCRCLIM</sequence>
<keyword evidence="1" id="KW-0732">Signal</keyword>
<dbReference type="PANTHER" id="PTHR13169:SF0">
    <property type="entry name" value="UBIQUITIN-LIKE PROTEIN 3"/>
    <property type="match status" value="1"/>
</dbReference>
<dbReference type="RefSeq" id="XP_064723208.1">
    <property type="nucleotide sequence ID" value="XM_064867136.1"/>
</dbReference>
<evidence type="ECO:0000259" key="2">
    <source>
        <dbReference type="PROSITE" id="PS50053"/>
    </source>
</evidence>
<dbReference type="InterPro" id="IPR029071">
    <property type="entry name" value="Ubiquitin-like_domsf"/>
</dbReference>
<reference evidence="3 4" key="1">
    <citation type="submission" date="2024-01" db="EMBL/GenBank/DDBJ databases">
        <title>Comparative genomics of Cryptococcus and Kwoniella reveals pathogenesis evolution and contrasting modes of karyotype evolution via chromosome fusion or intercentromeric recombination.</title>
        <authorList>
            <person name="Coelho M.A."/>
            <person name="David-Palma M."/>
            <person name="Shea T."/>
            <person name="Bowers K."/>
            <person name="McGinley-Smith S."/>
            <person name="Mohammad A.W."/>
            <person name="Gnirke A."/>
            <person name="Yurkov A.M."/>
            <person name="Nowrousian M."/>
            <person name="Sun S."/>
            <person name="Cuomo C.A."/>
            <person name="Heitman J."/>
        </authorList>
    </citation>
    <scope>NUCLEOTIDE SEQUENCE [LARGE SCALE GENOMIC DNA]</scope>
    <source>
        <strain evidence="3 4">7685027</strain>
    </source>
</reference>
<feature type="signal peptide" evidence="1">
    <location>
        <begin position="1"/>
        <end position="21"/>
    </location>
</feature>
<dbReference type="SUPFAM" id="SSF54236">
    <property type="entry name" value="Ubiquitin-like"/>
    <property type="match status" value="1"/>
</dbReference>
<dbReference type="Pfam" id="PF13881">
    <property type="entry name" value="Rad60-SLD_2"/>
    <property type="match status" value="1"/>
</dbReference>
<organism evidence="3 4">
    <name type="scientific">Cryptococcus decagattii</name>
    <dbReference type="NCBI Taxonomy" id="1859122"/>
    <lineage>
        <taxon>Eukaryota</taxon>
        <taxon>Fungi</taxon>
        <taxon>Dikarya</taxon>
        <taxon>Basidiomycota</taxon>
        <taxon>Agaricomycotina</taxon>
        <taxon>Tremellomycetes</taxon>
        <taxon>Tremellales</taxon>
        <taxon>Cryptococcaceae</taxon>
        <taxon>Cryptococcus</taxon>
        <taxon>Cryptococcus gattii species complex</taxon>
    </lineage>
</organism>
<evidence type="ECO:0000256" key="1">
    <source>
        <dbReference type="SAM" id="SignalP"/>
    </source>
</evidence>
<dbReference type="GeneID" id="89992097"/>
<feature type="domain" description="Ubiquitin-like" evidence="2">
    <location>
        <begin position="113"/>
        <end position="182"/>
    </location>
</feature>
<keyword evidence="4" id="KW-1185">Reference proteome</keyword>
<dbReference type="EMBL" id="CP143814">
    <property type="protein sequence ID" value="WVO23969.1"/>
    <property type="molecule type" value="Genomic_DNA"/>
</dbReference>
<feature type="chain" id="PRO_5046645746" description="Ubiquitin-like domain-containing protein" evidence="1">
    <location>
        <begin position="22"/>
        <end position="238"/>
    </location>
</feature>
<gene>
    <name evidence="3" type="ORF">IAS62_005327</name>
</gene>